<dbReference type="OrthoDB" id="10557069at2759"/>
<protein>
    <submittedName>
        <fullName evidence="2">Uncharacterized protein</fullName>
    </submittedName>
</protein>
<proteinExistence type="predicted"/>
<evidence type="ECO:0000313" key="3">
    <source>
        <dbReference type="Proteomes" id="UP000325902"/>
    </source>
</evidence>
<accession>A0A5N5DU01</accession>
<organism evidence="2 3">
    <name type="scientific">Lasiodiplodia theobromae</name>
    <dbReference type="NCBI Taxonomy" id="45133"/>
    <lineage>
        <taxon>Eukaryota</taxon>
        <taxon>Fungi</taxon>
        <taxon>Dikarya</taxon>
        <taxon>Ascomycota</taxon>
        <taxon>Pezizomycotina</taxon>
        <taxon>Dothideomycetes</taxon>
        <taxon>Dothideomycetes incertae sedis</taxon>
        <taxon>Botryosphaeriales</taxon>
        <taxon>Botryosphaeriaceae</taxon>
        <taxon>Lasiodiplodia</taxon>
    </lineage>
</organism>
<reference evidence="2 3" key="1">
    <citation type="journal article" date="2019" name="Sci. Rep.">
        <title>A multi-omics analysis of the grapevine pathogen Lasiodiplodia theobromae reveals that temperature affects the expression of virulence- and pathogenicity-related genes.</title>
        <authorList>
            <person name="Felix C."/>
            <person name="Meneses R."/>
            <person name="Goncalves M.F.M."/>
            <person name="Tilleman L."/>
            <person name="Duarte A.S."/>
            <person name="Jorrin-Novo J.V."/>
            <person name="Van de Peer Y."/>
            <person name="Deforce D."/>
            <person name="Van Nieuwerburgh F."/>
            <person name="Esteves A.C."/>
            <person name="Alves A."/>
        </authorList>
    </citation>
    <scope>NUCLEOTIDE SEQUENCE [LARGE SCALE GENOMIC DNA]</scope>
    <source>
        <strain evidence="2 3">LA-SOL3</strain>
    </source>
</reference>
<evidence type="ECO:0000313" key="2">
    <source>
        <dbReference type="EMBL" id="KAB2580432.1"/>
    </source>
</evidence>
<keyword evidence="3" id="KW-1185">Reference proteome</keyword>
<dbReference type="AlphaFoldDB" id="A0A5N5DU01"/>
<evidence type="ECO:0000256" key="1">
    <source>
        <dbReference type="SAM" id="Coils"/>
    </source>
</evidence>
<name>A0A5N5DU01_9PEZI</name>
<dbReference type="Proteomes" id="UP000325902">
    <property type="component" value="Unassembled WGS sequence"/>
</dbReference>
<gene>
    <name evidence="2" type="ORF">DBV05_g1013</name>
</gene>
<feature type="coiled-coil region" evidence="1">
    <location>
        <begin position="52"/>
        <end position="112"/>
    </location>
</feature>
<comment type="caution">
    <text evidence="2">The sequence shown here is derived from an EMBL/GenBank/DDBJ whole genome shotgun (WGS) entry which is preliminary data.</text>
</comment>
<dbReference type="EMBL" id="VCHE01000003">
    <property type="protein sequence ID" value="KAB2580432.1"/>
    <property type="molecule type" value="Genomic_DNA"/>
</dbReference>
<keyword evidence="1" id="KW-0175">Coiled coil</keyword>
<sequence>MDSVPLATVASVKQDLTGEKNLTDKPIKRRLDFGTAKKRKASVGSEGLLTYIRQNEKKCVESERQINKERVENWKQKAVASSQENVQLNLEIAHLRSKNKDLEATNNELKNNAGADEVLKREMQTDLFVLHKVSSELMELSAISPPTCLKDNGRAEQWKELMGRNEAILLRIKDKLSPNLPKRLSWENVVAYAMESHIKDSEEESTGSE</sequence>